<dbReference type="Gene3D" id="2.40.70.10">
    <property type="entry name" value="Acid Proteases"/>
    <property type="match status" value="1"/>
</dbReference>
<proteinExistence type="predicted"/>
<gene>
    <name evidence="1" type="ORF">DEBURN_LOCUS10652</name>
</gene>
<sequence length="59" mass="7101">FLNNLEIGDYRAKCIKTQVINLIRYDVILEKQWLFNANPDIDWRNNILTFSFGRNRITI</sequence>
<comment type="caution">
    <text evidence="1">The sequence shown here is derived from an EMBL/GenBank/DDBJ whole genome shotgun (WGS) entry which is preliminary data.</text>
</comment>
<feature type="non-terminal residue" evidence="1">
    <location>
        <position position="1"/>
    </location>
</feature>
<evidence type="ECO:0000313" key="2">
    <source>
        <dbReference type="Proteomes" id="UP000789706"/>
    </source>
</evidence>
<evidence type="ECO:0000313" key="1">
    <source>
        <dbReference type="EMBL" id="CAG8628064.1"/>
    </source>
</evidence>
<dbReference type="AlphaFoldDB" id="A0A9N9D517"/>
<dbReference type="Proteomes" id="UP000789706">
    <property type="component" value="Unassembled WGS sequence"/>
</dbReference>
<dbReference type="EMBL" id="CAJVPK010003516">
    <property type="protein sequence ID" value="CAG8628064.1"/>
    <property type="molecule type" value="Genomic_DNA"/>
</dbReference>
<organism evidence="1 2">
    <name type="scientific">Diversispora eburnea</name>
    <dbReference type="NCBI Taxonomy" id="1213867"/>
    <lineage>
        <taxon>Eukaryota</taxon>
        <taxon>Fungi</taxon>
        <taxon>Fungi incertae sedis</taxon>
        <taxon>Mucoromycota</taxon>
        <taxon>Glomeromycotina</taxon>
        <taxon>Glomeromycetes</taxon>
        <taxon>Diversisporales</taxon>
        <taxon>Diversisporaceae</taxon>
        <taxon>Diversispora</taxon>
    </lineage>
</organism>
<name>A0A9N9D517_9GLOM</name>
<protein>
    <submittedName>
        <fullName evidence="1">1877_t:CDS:1</fullName>
    </submittedName>
</protein>
<accession>A0A9N9D517</accession>
<keyword evidence="2" id="KW-1185">Reference proteome</keyword>
<reference evidence="1" key="1">
    <citation type="submission" date="2021-06" db="EMBL/GenBank/DDBJ databases">
        <authorList>
            <person name="Kallberg Y."/>
            <person name="Tangrot J."/>
            <person name="Rosling A."/>
        </authorList>
    </citation>
    <scope>NUCLEOTIDE SEQUENCE</scope>
    <source>
        <strain evidence="1">AZ414A</strain>
    </source>
</reference>
<dbReference type="InterPro" id="IPR021109">
    <property type="entry name" value="Peptidase_aspartic_dom_sf"/>
</dbReference>